<feature type="region of interest" description="Disordered" evidence="1">
    <location>
        <begin position="1"/>
        <end position="107"/>
    </location>
</feature>
<keyword evidence="3" id="KW-1185">Reference proteome</keyword>
<organism evidence="2 3">
    <name type="scientific">Saccharata proteae CBS 121410</name>
    <dbReference type="NCBI Taxonomy" id="1314787"/>
    <lineage>
        <taxon>Eukaryota</taxon>
        <taxon>Fungi</taxon>
        <taxon>Dikarya</taxon>
        <taxon>Ascomycota</taxon>
        <taxon>Pezizomycotina</taxon>
        <taxon>Dothideomycetes</taxon>
        <taxon>Dothideomycetes incertae sedis</taxon>
        <taxon>Botryosphaeriales</taxon>
        <taxon>Saccharataceae</taxon>
        <taxon>Saccharata</taxon>
    </lineage>
</organism>
<sequence>MSSKSVGKPSANAVQQRETEAKESKAGGEAKAGLNLNILGALSGSMGSRSKKTHETDGDGWEKTEEESNTGARAQGQGAANLNAAAAAKANKSDRSVKQTDHLGIEG</sequence>
<name>A0A9P4I2J8_9PEZI</name>
<evidence type="ECO:0000313" key="3">
    <source>
        <dbReference type="Proteomes" id="UP000799776"/>
    </source>
</evidence>
<reference evidence="2" key="1">
    <citation type="journal article" date="2020" name="Stud. Mycol.">
        <title>101 Dothideomycetes genomes: a test case for predicting lifestyles and emergence of pathogens.</title>
        <authorList>
            <person name="Haridas S."/>
            <person name="Albert R."/>
            <person name="Binder M."/>
            <person name="Bloem J."/>
            <person name="Labutti K."/>
            <person name="Salamov A."/>
            <person name="Andreopoulos B."/>
            <person name="Baker S."/>
            <person name="Barry K."/>
            <person name="Bills G."/>
            <person name="Bluhm B."/>
            <person name="Cannon C."/>
            <person name="Castanera R."/>
            <person name="Culley D."/>
            <person name="Daum C."/>
            <person name="Ezra D."/>
            <person name="Gonzalez J."/>
            <person name="Henrissat B."/>
            <person name="Kuo A."/>
            <person name="Liang C."/>
            <person name="Lipzen A."/>
            <person name="Lutzoni F."/>
            <person name="Magnuson J."/>
            <person name="Mondo S."/>
            <person name="Nolan M."/>
            <person name="Ohm R."/>
            <person name="Pangilinan J."/>
            <person name="Park H.-J."/>
            <person name="Ramirez L."/>
            <person name="Alfaro M."/>
            <person name="Sun H."/>
            <person name="Tritt A."/>
            <person name="Yoshinaga Y."/>
            <person name="Zwiers L.-H."/>
            <person name="Turgeon B."/>
            <person name="Goodwin S."/>
            <person name="Spatafora J."/>
            <person name="Crous P."/>
            <person name="Grigoriev I."/>
        </authorList>
    </citation>
    <scope>NUCLEOTIDE SEQUENCE</scope>
    <source>
        <strain evidence="2">CBS 121410</strain>
    </source>
</reference>
<feature type="compositionally biased region" description="Low complexity" evidence="1">
    <location>
        <begin position="71"/>
        <end position="90"/>
    </location>
</feature>
<feature type="compositionally biased region" description="Basic and acidic residues" evidence="1">
    <location>
        <begin position="53"/>
        <end position="63"/>
    </location>
</feature>
<accession>A0A9P4I2J8</accession>
<dbReference type="AlphaFoldDB" id="A0A9P4I2J8"/>
<protein>
    <submittedName>
        <fullName evidence="2">Uncharacterized protein</fullName>
    </submittedName>
</protein>
<comment type="caution">
    <text evidence="2">The sequence shown here is derived from an EMBL/GenBank/DDBJ whole genome shotgun (WGS) entry which is preliminary data.</text>
</comment>
<proteinExistence type="predicted"/>
<evidence type="ECO:0000313" key="2">
    <source>
        <dbReference type="EMBL" id="KAF2091339.1"/>
    </source>
</evidence>
<gene>
    <name evidence="2" type="ORF">K490DRAFT_60778</name>
</gene>
<evidence type="ECO:0000256" key="1">
    <source>
        <dbReference type="SAM" id="MobiDB-lite"/>
    </source>
</evidence>
<feature type="compositionally biased region" description="Basic and acidic residues" evidence="1">
    <location>
        <begin position="17"/>
        <end position="28"/>
    </location>
</feature>
<dbReference type="EMBL" id="ML978711">
    <property type="protein sequence ID" value="KAF2091339.1"/>
    <property type="molecule type" value="Genomic_DNA"/>
</dbReference>
<feature type="compositionally biased region" description="Basic and acidic residues" evidence="1">
    <location>
        <begin position="91"/>
        <end position="107"/>
    </location>
</feature>
<dbReference type="Proteomes" id="UP000799776">
    <property type="component" value="Unassembled WGS sequence"/>
</dbReference>